<dbReference type="Pfam" id="PF12833">
    <property type="entry name" value="HTH_18"/>
    <property type="match status" value="1"/>
</dbReference>
<organism evidence="5 6">
    <name type="scientific">Hoylesella nanceiensis</name>
    <dbReference type="NCBI Taxonomy" id="425941"/>
    <lineage>
        <taxon>Bacteria</taxon>
        <taxon>Pseudomonadati</taxon>
        <taxon>Bacteroidota</taxon>
        <taxon>Bacteroidia</taxon>
        <taxon>Bacteroidales</taxon>
        <taxon>Prevotellaceae</taxon>
        <taxon>Hoylesella</taxon>
    </lineage>
</organism>
<dbReference type="EMBL" id="JAHXCT010000003">
    <property type="protein sequence ID" value="MBW4769136.1"/>
    <property type="molecule type" value="Genomic_DNA"/>
</dbReference>
<gene>
    <name evidence="5" type="ORF">KZO38_05105</name>
</gene>
<dbReference type="PROSITE" id="PS01124">
    <property type="entry name" value="HTH_ARAC_FAMILY_2"/>
    <property type="match status" value="1"/>
</dbReference>
<keyword evidence="3" id="KW-0804">Transcription</keyword>
<evidence type="ECO:0000256" key="2">
    <source>
        <dbReference type="ARBA" id="ARBA00023125"/>
    </source>
</evidence>
<name>A0ABS6YC61_9BACT</name>
<dbReference type="Gene3D" id="1.10.10.60">
    <property type="entry name" value="Homeodomain-like"/>
    <property type="match status" value="1"/>
</dbReference>
<keyword evidence="6" id="KW-1185">Reference proteome</keyword>
<dbReference type="PANTHER" id="PTHR43280">
    <property type="entry name" value="ARAC-FAMILY TRANSCRIPTIONAL REGULATOR"/>
    <property type="match status" value="1"/>
</dbReference>
<dbReference type="InterPro" id="IPR018060">
    <property type="entry name" value="HTH_AraC"/>
</dbReference>
<comment type="caution">
    <text evidence="5">The sequence shown here is derived from an EMBL/GenBank/DDBJ whole genome shotgun (WGS) entry which is preliminary data.</text>
</comment>
<dbReference type="InterPro" id="IPR009057">
    <property type="entry name" value="Homeodomain-like_sf"/>
</dbReference>
<proteinExistence type="predicted"/>
<evidence type="ECO:0000256" key="1">
    <source>
        <dbReference type="ARBA" id="ARBA00023015"/>
    </source>
</evidence>
<reference evidence="5 6" key="1">
    <citation type="submission" date="2021-07" db="EMBL/GenBank/DDBJ databases">
        <title>Genomic diversity and antimicrobial resistance of Prevotella spp. isolated from chronic lung disease airways.</title>
        <authorList>
            <person name="Webb K.A."/>
            <person name="Olagoke O.S."/>
            <person name="Baird T."/>
            <person name="Neill J."/>
            <person name="Pham A."/>
            <person name="Wells T.J."/>
            <person name="Ramsay K.A."/>
            <person name="Bell S.C."/>
            <person name="Sarovich D.S."/>
            <person name="Price E.P."/>
        </authorList>
    </citation>
    <scope>NUCLEOTIDE SEQUENCE [LARGE SCALE GENOMIC DNA]</scope>
    <source>
        <strain evidence="5 6">SCHI0011.S.12</strain>
    </source>
</reference>
<accession>A0ABS6YC61</accession>
<keyword evidence="1" id="KW-0805">Transcription regulation</keyword>
<dbReference type="Proteomes" id="UP000788426">
    <property type="component" value="Unassembled WGS sequence"/>
</dbReference>
<evidence type="ECO:0000313" key="5">
    <source>
        <dbReference type="EMBL" id="MBW4769136.1"/>
    </source>
</evidence>
<protein>
    <submittedName>
        <fullName evidence="5">Helix-turn-helix domain-containing protein</fullName>
    </submittedName>
</protein>
<dbReference type="GeneID" id="93182182"/>
<evidence type="ECO:0000256" key="3">
    <source>
        <dbReference type="ARBA" id="ARBA00023163"/>
    </source>
</evidence>
<evidence type="ECO:0000313" key="6">
    <source>
        <dbReference type="Proteomes" id="UP000788426"/>
    </source>
</evidence>
<keyword evidence="2" id="KW-0238">DNA-binding</keyword>
<sequence>MKSKVILDNITVDTILEKGRCSHIDRDMVMLEHIDDMPKSNQPRRMGCLFLAICLRGSASYTVDTVRYDVKANDLIIISEGQIISDYTVSRDCMGMAFMLSHQFFNDIVKDITELTSLFLFSRTHPVCNLSSNEVYTINSYYGFIKNKTDNTDHHFRKDIVRSLFTAMIYDISNAIYRIQNFGSRKYTRAEDIFNKFIRLVELHFRRERRVSWYADKLDITAKYLSESVKQVSKRTPNEWIDNYVTIALRVLLRNTSKSIKEITQEMNFPNQSFLGTFFKEHVGMTPSQYRKGHSEE</sequence>
<evidence type="ECO:0000259" key="4">
    <source>
        <dbReference type="PROSITE" id="PS01124"/>
    </source>
</evidence>
<dbReference type="SMART" id="SM00342">
    <property type="entry name" value="HTH_ARAC"/>
    <property type="match status" value="1"/>
</dbReference>
<feature type="domain" description="HTH araC/xylS-type" evidence="4">
    <location>
        <begin position="195"/>
        <end position="293"/>
    </location>
</feature>
<dbReference type="RefSeq" id="WP_018362151.1">
    <property type="nucleotide sequence ID" value="NZ_CAJZHJ010000004.1"/>
</dbReference>
<dbReference type="SUPFAM" id="SSF46689">
    <property type="entry name" value="Homeodomain-like"/>
    <property type="match status" value="1"/>
</dbReference>
<dbReference type="PANTHER" id="PTHR43280:SF32">
    <property type="entry name" value="TRANSCRIPTIONAL REGULATORY PROTEIN"/>
    <property type="match status" value="1"/>
</dbReference>